<organism evidence="18 19">
    <name type="scientific">Chromobacterium sinusclupearum</name>
    <dbReference type="NCBI Taxonomy" id="2077146"/>
    <lineage>
        <taxon>Bacteria</taxon>
        <taxon>Pseudomonadati</taxon>
        <taxon>Pseudomonadota</taxon>
        <taxon>Betaproteobacteria</taxon>
        <taxon>Neisseriales</taxon>
        <taxon>Chromobacteriaceae</taxon>
        <taxon>Chromobacterium</taxon>
    </lineage>
</organism>
<dbReference type="EMBL" id="PPTF01000073">
    <property type="protein sequence ID" value="POA97639.1"/>
    <property type="molecule type" value="Genomic_DNA"/>
</dbReference>
<evidence type="ECO:0000256" key="16">
    <source>
        <dbReference type="RuleBase" id="RU003692"/>
    </source>
</evidence>
<evidence type="ECO:0000256" key="3">
    <source>
        <dbReference type="ARBA" id="ARBA00012608"/>
    </source>
</evidence>
<evidence type="ECO:0000313" key="19">
    <source>
        <dbReference type="Proteomes" id="UP000236416"/>
    </source>
</evidence>
<feature type="binding site" evidence="14">
    <location>
        <position position="399"/>
    </location>
    <ligand>
        <name>NAD(+)</name>
        <dbReference type="ChEBI" id="CHEBI:57540"/>
    </ligand>
</feature>
<evidence type="ECO:0000256" key="9">
    <source>
        <dbReference type="ARBA" id="ARBA00023027"/>
    </source>
</evidence>
<dbReference type="InterPro" id="IPR036188">
    <property type="entry name" value="FAD/NAD-bd_sf"/>
</dbReference>
<dbReference type="Gene3D" id="3.30.390.30">
    <property type="match status" value="1"/>
</dbReference>
<dbReference type="SUPFAM" id="SSF55424">
    <property type="entry name" value="FAD/NAD-linked reductases, dimerisation (C-terminal) domain"/>
    <property type="match status" value="1"/>
</dbReference>
<dbReference type="PANTHER" id="PTHR22912:SF160">
    <property type="entry name" value="DIHYDROLIPOYL DEHYDROGENASE"/>
    <property type="match status" value="1"/>
</dbReference>
<dbReference type="Proteomes" id="UP000236416">
    <property type="component" value="Unassembled WGS sequence"/>
</dbReference>
<dbReference type="Pfam" id="PF07992">
    <property type="entry name" value="Pyr_redox_2"/>
    <property type="match status" value="1"/>
</dbReference>
<dbReference type="Gene3D" id="3.50.50.60">
    <property type="entry name" value="FAD/NAD(P)-binding domain"/>
    <property type="match status" value="2"/>
</dbReference>
<comment type="catalytic activity">
    <reaction evidence="12 16">
        <text>N(6)-[(R)-dihydrolipoyl]-L-lysyl-[protein] + NAD(+) = N(6)-[(R)-lipoyl]-L-lysyl-[protein] + NADH + H(+)</text>
        <dbReference type="Rhea" id="RHEA:15045"/>
        <dbReference type="Rhea" id="RHEA-COMP:10474"/>
        <dbReference type="Rhea" id="RHEA-COMP:10475"/>
        <dbReference type="ChEBI" id="CHEBI:15378"/>
        <dbReference type="ChEBI" id="CHEBI:57540"/>
        <dbReference type="ChEBI" id="CHEBI:57945"/>
        <dbReference type="ChEBI" id="CHEBI:83099"/>
        <dbReference type="ChEBI" id="CHEBI:83100"/>
        <dbReference type="EC" id="1.8.1.4"/>
    </reaction>
</comment>
<comment type="caution">
    <text evidence="18">The sequence shown here is derived from an EMBL/GenBank/DDBJ whole genome shotgun (WGS) entry which is preliminary data.</text>
</comment>
<protein>
    <recommendedName>
        <fullName evidence="4 16">Dihydrolipoyl dehydrogenase</fullName>
        <ecNumber evidence="3 16">1.8.1.4</ecNumber>
    </recommendedName>
</protein>
<dbReference type="PROSITE" id="PS00189">
    <property type="entry name" value="LIPOYL"/>
    <property type="match status" value="1"/>
</dbReference>
<dbReference type="SUPFAM" id="SSF51905">
    <property type="entry name" value="FAD/NAD(P)-binding domain"/>
    <property type="match status" value="1"/>
</dbReference>
<evidence type="ECO:0000256" key="2">
    <source>
        <dbReference type="ARBA" id="ARBA00007532"/>
    </source>
</evidence>
<evidence type="ECO:0000256" key="14">
    <source>
        <dbReference type="PIRSR" id="PIRSR000350-3"/>
    </source>
</evidence>
<dbReference type="InterPro" id="IPR001100">
    <property type="entry name" value="Pyr_nuc-diS_OxRdtase"/>
</dbReference>
<dbReference type="FunFam" id="2.40.50.100:FF:000009">
    <property type="entry name" value="Acetyltransferase component of pyruvate dehydrogenase complex"/>
    <property type="match status" value="1"/>
</dbReference>
<feature type="disulfide bond" description="Redox-active" evidence="15">
    <location>
        <begin position="164"/>
        <end position="169"/>
    </location>
</feature>
<dbReference type="AlphaFoldDB" id="A0A2K4MKV5"/>
<dbReference type="InterPro" id="IPR006258">
    <property type="entry name" value="Lipoamide_DH"/>
</dbReference>
<keyword evidence="11 16" id="KW-0676">Redox-active center</keyword>
<keyword evidence="9 14" id="KW-0520">NAD</keyword>
<dbReference type="InterPro" id="IPR012999">
    <property type="entry name" value="Pyr_OxRdtase_I_AS"/>
</dbReference>
<dbReference type="PROSITE" id="PS00076">
    <property type="entry name" value="PYRIDINE_REDOX_1"/>
    <property type="match status" value="1"/>
</dbReference>
<feature type="binding site" evidence="14">
    <location>
        <position position="440"/>
    </location>
    <ligand>
        <name>FAD</name>
        <dbReference type="ChEBI" id="CHEBI:57692"/>
    </ligand>
</feature>
<comment type="miscellaneous">
    <text evidence="16">The active site is a redox-active disulfide bond.</text>
</comment>
<evidence type="ECO:0000256" key="13">
    <source>
        <dbReference type="PIRSR" id="PIRSR000350-2"/>
    </source>
</evidence>
<dbReference type="Gene3D" id="2.40.50.100">
    <property type="match status" value="1"/>
</dbReference>
<evidence type="ECO:0000256" key="11">
    <source>
        <dbReference type="ARBA" id="ARBA00023284"/>
    </source>
</evidence>
<sequence>MSNLIELKVPDIGGHSNVDVIEVFVKPGDVIEKEASLITLETDKATMEVPAEAAGTVKEVRVAVGSKVSEGDLIVVLEAGTAAAAAPAEVKPVETVGVASATTQAGFAPQAAPIAASHSGGADIECDVMVLGGGPGGYSAAFRAADLGLKVVIVERYSTLGGVCLNVGCIPSKALLHNAAVIDEVSHLAANGIKFGKPEVDIDMLRGYKEKVIAKLTGGLAGMAKARKVEIVRGNGRFIDPHHIEVASTTGKGREESGEKKIVKFKNAIIAAGSRVVKLPFIPDDPRVVDSTGALELKGVADRMLIIGGGIIGLEMGTVYSTLGARLDVVEMMDGLMQGADRDLVKVWQKWNAHRFDNIMLNTKTVAVEPKEDGVWVTFEGAQAPKEPQRYDLVLYATGRAPNGKLIGAENAGIAVTDRGFIQVDKQQRTNVPHIFAIGDIVGQPMLAHKGVHEGHVAAENCAGMKSYFDARVIPGVAYTDPEVAWVGVTEDEAKKQGLKIEKGVFPWAASGRAIANGRDEGFTKLIFDAESHQIIGGGIVGPHAGDMIGEVCLAIEMGCDATDIGKTIHPHPTMGESIGMAAEVAHGTCTDLPPQRKK</sequence>
<name>A0A2K4MKV5_9NEIS</name>
<dbReference type="EC" id="1.8.1.4" evidence="3 16"/>
<feature type="binding site" evidence="14">
    <location>
        <position position="236"/>
    </location>
    <ligand>
        <name>FAD</name>
        <dbReference type="ChEBI" id="CHEBI:57692"/>
    </ligand>
</feature>
<feature type="binding site" evidence="14">
    <location>
        <position position="173"/>
    </location>
    <ligand>
        <name>FAD</name>
        <dbReference type="ChEBI" id="CHEBI:57692"/>
    </ligand>
</feature>
<dbReference type="PANTHER" id="PTHR22912">
    <property type="entry name" value="DISULFIDE OXIDOREDUCTASE"/>
    <property type="match status" value="1"/>
</dbReference>
<keyword evidence="5 16" id="KW-0285">Flavoprotein</keyword>
<evidence type="ECO:0000256" key="15">
    <source>
        <dbReference type="PIRSR" id="PIRSR000350-4"/>
    </source>
</evidence>
<dbReference type="FunFam" id="3.30.390.30:FF:000001">
    <property type="entry name" value="Dihydrolipoyl dehydrogenase"/>
    <property type="match status" value="1"/>
</dbReference>
<proteinExistence type="inferred from homology"/>
<dbReference type="InterPro" id="IPR003016">
    <property type="entry name" value="2-oxoA_DH_lipoyl-BS"/>
</dbReference>
<keyword evidence="10" id="KW-1015">Disulfide bond</keyword>
<dbReference type="PIRSF" id="PIRSF000350">
    <property type="entry name" value="Mercury_reductase_MerA"/>
    <property type="match status" value="1"/>
</dbReference>
<evidence type="ECO:0000256" key="7">
    <source>
        <dbReference type="ARBA" id="ARBA00022827"/>
    </source>
</evidence>
<comment type="cofactor">
    <cofactor evidence="1">
        <name>(R)-lipoate</name>
        <dbReference type="ChEBI" id="CHEBI:83088"/>
    </cofactor>
</comment>
<dbReference type="SUPFAM" id="SSF51230">
    <property type="entry name" value="Single hybrid motif"/>
    <property type="match status" value="1"/>
</dbReference>
<dbReference type="PRINTS" id="PR00368">
    <property type="entry name" value="FADPNR"/>
</dbReference>
<reference evidence="18 19" key="1">
    <citation type="submission" date="2018-01" db="EMBL/GenBank/DDBJ databases">
        <title>Genomic Sequence of Chromobacterium MWU13-2610 from wild cranberry bogs within the Cape Cod National Seashore.</title>
        <authorList>
            <person name="O'Hara-Hanley K."/>
            <person name="Soby S."/>
            <person name="Harrison A."/>
        </authorList>
    </citation>
    <scope>NUCLEOTIDE SEQUENCE [LARGE SCALE GENOMIC DNA]</scope>
    <source>
        <strain evidence="18 19">MWU13-2610</strain>
    </source>
</reference>
<keyword evidence="14" id="KW-0547">Nucleotide-binding</keyword>
<dbReference type="RefSeq" id="WP_103321392.1">
    <property type="nucleotide sequence ID" value="NZ_PPTF01000073.1"/>
</dbReference>
<evidence type="ECO:0000259" key="17">
    <source>
        <dbReference type="PROSITE" id="PS50968"/>
    </source>
</evidence>
<dbReference type="GO" id="GO:0050660">
    <property type="term" value="F:flavin adenine dinucleotide binding"/>
    <property type="evidence" value="ECO:0007669"/>
    <property type="project" value="InterPro"/>
</dbReference>
<gene>
    <name evidence="18" type="primary">lpdA</name>
    <name evidence="18" type="ORF">C2134_17635</name>
</gene>
<comment type="cofactor">
    <cofactor evidence="14 16">
        <name>FAD</name>
        <dbReference type="ChEBI" id="CHEBI:57692"/>
    </cofactor>
    <text evidence="14 16">Binds 1 FAD per subunit.</text>
</comment>
<evidence type="ECO:0000256" key="6">
    <source>
        <dbReference type="ARBA" id="ARBA00022823"/>
    </source>
</evidence>
<feature type="binding site" evidence="14">
    <location>
        <position position="331"/>
    </location>
    <ligand>
        <name>NAD(+)</name>
        <dbReference type="ChEBI" id="CHEBI:57540"/>
    </ligand>
</feature>
<dbReference type="CDD" id="cd06849">
    <property type="entry name" value="lipoyl_domain"/>
    <property type="match status" value="1"/>
</dbReference>
<dbReference type="Pfam" id="PF02852">
    <property type="entry name" value="Pyr_redox_dim"/>
    <property type="match status" value="1"/>
</dbReference>
<feature type="binding site" evidence="14">
    <location>
        <begin position="308"/>
        <end position="315"/>
    </location>
    <ligand>
        <name>NAD(+)</name>
        <dbReference type="ChEBI" id="CHEBI:57540"/>
    </ligand>
</feature>
<keyword evidence="19" id="KW-1185">Reference proteome</keyword>
<evidence type="ECO:0000256" key="1">
    <source>
        <dbReference type="ARBA" id="ARBA00001938"/>
    </source>
</evidence>
<dbReference type="PROSITE" id="PS50968">
    <property type="entry name" value="BIOTINYL_LIPOYL"/>
    <property type="match status" value="1"/>
</dbReference>
<accession>A0A2K4MKV5</accession>
<dbReference type="NCBIfam" id="TIGR01350">
    <property type="entry name" value="lipoamide_DH"/>
    <property type="match status" value="1"/>
</dbReference>
<evidence type="ECO:0000256" key="10">
    <source>
        <dbReference type="ARBA" id="ARBA00023157"/>
    </source>
</evidence>
<dbReference type="InterPro" id="IPR000089">
    <property type="entry name" value="Biotin_lipoyl"/>
</dbReference>
<evidence type="ECO:0000256" key="5">
    <source>
        <dbReference type="ARBA" id="ARBA00022630"/>
    </source>
</evidence>
<dbReference type="PRINTS" id="PR00411">
    <property type="entry name" value="PNDRDTASEI"/>
</dbReference>
<dbReference type="Pfam" id="PF00364">
    <property type="entry name" value="Biotin_lipoyl"/>
    <property type="match status" value="1"/>
</dbReference>
<feature type="domain" description="Lipoyl-binding" evidence="17">
    <location>
        <begin position="4"/>
        <end position="78"/>
    </location>
</feature>
<dbReference type="InterPro" id="IPR004099">
    <property type="entry name" value="Pyr_nucl-diS_OxRdtase_dimer"/>
</dbReference>
<evidence type="ECO:0000256" key="12">
    <source>
        <dbReference type="ARBA" id="ARBA00049187"/>
    </source>
</evidence>
<dbReference type="InterPro" id="IPR023753">
    <property type="entry name" value="FAD/NAD-binding_dom"/>
</dbReference>
<comment type="similarity">
    <text evidence="2 16">Belongs to the class-I pyridine nucleotide-disulfide oxidoreductase family.</text>
</comment>
<feature type="active site" description="Proton acceptor" evidence="13">
    <location>
        <position position="572"/>
    </location>
</feature>
<evidence type="ECO:0000256" key="4">
    <source>
        <dbReference type="ARBA" id="ARBA00016961"/>
    </source>
</evidence>
<feature type="binding site" evidence="14">
    <location>
        <begin position="446"/>
        <end position="449"/>
    </location>
    <ligand>
        <name>FAD</name>
        <dbReference type="ChEBI" id="CHEBI:57692"/>
    </ligand>
</feature>
<dbReference type="GO" id="GO:0006103">
    <property type="term" value="P:2-oxoglutarate metabolic process"/>
    <property type="evidence" value="ECO:0007669"/>
    <property type="project" value="TreeGrafter"/>
</dbReference>
<evidence type="ECO:0000256" key="8">
    <source>
        <dbReference type="ARBA" id="ARBA00023002"/>
    </source>
</evidence>
<keyword evidence="6" id="KW-0450">Lipoyl</keyword>
<dbReference type="GO" id="GO:0004148">
    <property type="term" value="F:dihydrolipoyl dehydrogenase (NADH) activity"/>
    <property type="evidence" value="ECO:0007669"/>
    <property type="project" value="UniProtKB-EC"/>
</dbReference>
<dbReference type="InterPro" id="IPR011053">
    <property type="entry name" value="Single_hybrid_motif"/>
</dbReference>
<dbReference type="InterPro" id="IPR016156">
    <property type="entry name" value="FAD/NAD-linked_Rdtase_dimer_sf"/>
</dbReference>
<dbReference type="InterPro" id="IPR050151">
    <property type="entry name" value="Class-I_Pyr_Nuc-Dis_Oxidored"/>
</dbReference>
<keyword evidence="7 14" id="KW-0274">FAD</keyword>
<evidence type="ECO:0000313" key="18">
    <source>
        <dbReference type="EMBL" id="POA97639.1"/>
    </source>
</evidence>
<keyword evidence="8 16" id="KW-0560">Oxidoreductase</keyword>